<dbReference type="InterPro" id="IPR036291">
    <property type="entry name" value="NAD(P)-bd_dom_sf"/>
</dbReference>
<evidence type="ECO:0000313" key="7">
    <source>
        <dbReference type="Proteomes" id="UP001234343"/>
    </source>
</evidence>
<feature type="domain" description="D-isomer specific 2-hydroxyacid dehydrogenase catalytic" evidence="4">
    <location>
        <begin position="17"/>
        <end position="304"/>
    </location>
</feature>
<dbReference type="CDD" id="cd12172">
    <property type="entry name" value="PGDH_like_2"/>
    <property type="match status" value="1"/>
</dbReference>
<dbReference type="InterPro" id="IPR029753">
    <property type="entry name" value="D-isomer_DH_CS"/>
</dbReference>
<dbReference type="Pfam" id="PF02826">
    <property type="entry name" value="2-Hacid_dh_C"/>
    <property type="match status" value="1"/>
</dbReference>
<evidence type="ECO:0000259" key="4">
    <source>
        <dbReference type="Pfam" id="PF00389"/>
    </source>
</evidence>
<evidence type="ECO:0000259" key="5">
    <source>
        <dbReference type="Pfam" id="PF02826"/>
    </source>
</evidence>
<comment type="similarity">
    <text evidence="3">Belongs to the D-isomer specific 2-hydroxyacid dehydrogenase family.</text>
</comment>
<evidence type="ECO:0000313" key="6">
    <source>
        <dbReference type="EMBL" id="MDM7860134.1"/>
    </source>
</evidence>
<evidence type="ECO:0000256" key="1">
    <source>
        <dbReference type="ARBA" id="ARBA00023002"/>
    </source>
</evidence>
<dbReference type="InterPro" id="IPR006139">
    <property type="entry name" value="D-isomer_2_OHA_DH_cat_dom"/>
</dbReference>
<protein>
    <submittedName>
        <fullName evidence="6">Phosphoglycerate dehydrogenase</fullName>
    </submittedName>
</protein>
<dbReference type="Proteomes" id="UP001234343">
    <property type="component" value="Unassembled WGS sequence"/>
</dbReference>
<dbReference type="PROSITE" id="PS00670">
    <property type="entry name" value="D_2_HYDROXYACID_DH_2"/>
    <property type="match status" value="1"/>
</dbReference>
<dbReference type="PANTHER" id="PTHR10996:SF283">
    <property type="entry name" value="GLYOXYLATE_HYDROXYPYRUVATE REDUCTASE B"/>
    <property type="match status" value="1"/>
</dbReference>
<proteinExistence type="inferred from homology"/>
<keyword evidence="7" id="KW-1185">Reference proteome</keyword>
<evidence type="ECO:0000256" key="3">
    <source>
        <dbReference type="RuleBase" id="RU003719"/>
    </source>
</evidence>
<organism evidence="6 7">
    <name type="scientific">Alteromonas arenosi</name>
    <dbReference type="NCBI Taxonomy" id="3055817"/>
    <lineage>
        <taxon>Bacteria</taxon>
        <taxon>Pseudomonadati</taxon>
        <taxon>Pseudomonadota</taxon>
        <taxon>Gammaproteobacteria</taxon>
        <taxon>Alteromonadales</taxon>
        <taxon>Alteromonadaceae</taxon>
        <taxon>Alteromonas/Salinimonas group</taxon>
        <taxon>Alteromonas</taxon>
    </lineage>
</organism>
<feature type="domain" description="D-isomer specific 2-hydroxyacid dehydrogenase NAD-binding" evidence="5">
    <location>
        <begin position="110"/>
        <end position="282"/>
    </location>
</feature>
<dbReference type="InterPro" id="IPR050223">
    <property type="entry name" value="D-isomer_2-hydroxyacid_DH"/>
</dbReference>
<evidence type="ECO:0000256" key="2">
    <source>
        <dbReference type="ARBA" id="ARBA00023027"/>
    </source>
</evidence>
<dbReference type="SUPFAM" id="SSF52283">
    <property type="entry name" value="Formate/glycerate dehydrogenase catalytic domain-like"/>
    <property type="match status" value="1"/>
</dbReference>
<reference evidence="6 7" key="1">
    <citation type="submission" date="2023-06" db="EMBL/GenBank/DDBJ databases">
        <title>Alteromonas sp. ASW11-36 isolated from intertidal sand.</title>
        <authorList>
            <person name="Li Y."/>
        </authorList>
    </citation>
    <scope>NUCLEOTIDE SEQUENCE [LARGE SCALE GENOMIC DNA]</scope>
    <source>
        <strain evidence="6 7">ASW11-36</strain>
    </source>
</reference>
<accession>A0ABT7SVV5</accession>
<keyword evidence="2" id="KW-0520">NAD</keyword>
<dbReference type="EMBL" id="JAUCBP010000006">
    <property type="protein sequence ID" value="MDM7860134.1"/>
    <property type="molecule type" value="Genomic_DNA"/>
</dbReference>
<gene>
    <name evidence="6" type="ORF">QTP81_05960</name>
</gene>
<dbReference type="PANTHER" id="PTHR10996">
    <property type="entry name" value="2-HYDROXYACID DEHYDROGENASE-RELATED"/>
    <property type="match status" value="1"/>
</dbReference>
<dbReference type="Pfam" id="PF00389">
    <property type="entry name" value="2-Hacid_dh"/>
    <property type="match status" value="1"/>
</dbReference>
<sequence length="305" mass="33372">MKVAITSKAFANNPTLRQEVESHFEDCRFNTTGRLLTETEFIEFLTDCDGAIVAMEEVVAPVLDTLDKLKVIAKFGVGLNNIDLDYCRSKNIPVKWTAGVNKQSVAEMALGFMLMLSRNLYVTSNQLKAGTWNKSGGQSLYGKTIGIIGFGHIGQELARILQPFNCRLLVNDIIDVSTQCDAFGAQLASKTEIYARADIISLHTPLDDSTFHLFDKSAFAAMQRAPIVLNTARGDLIDLPALQRALETGQISAAAIDVYDQEPPQHPELLSMPNLICTPHIGGNSKEATLAMGRSAIAHLVEHLR</sequence>
<comment type="caution">
    <text evidence="6">The sequence shown here is derived from an EMBL/GenBank/DDBJ whole genome shotgun (WGS) entry which is preliminary data.</text>
</comment>
<dbReference type="RefSeq" id="WP_289364373.1">
    <property type="nucleotide sequence ID" value="NZ_JAUCBP010000006.1"/>
</dbReference>
<name>A0ABT7SVV5_9ALTE</name>
<dbReference type="InterPro" id="IPR006140">
    <property type="entry name" value="D-isomer_DH_NAD-bd"/>
</dbReference>
<dbReference type="Gene3D" id="3.40.50.720">
    <property type="entry name" value="NAD(P)-binding Rossmann-like Domain"/>
    <property type="match status" value="2"/>
</dbReference>
<keyword evidence="1 3" id="KW-0560">Oxidoreductase</keyword>
<dbReference type="SUPFAM" id="SSF51735">
    <property type="entry name" value="NAD(P)-binding Rossmann-fold domains"/>
    <property type="match status" value="1"/>
</dbReference>